<dbReference type="OrthoDB" id="9764467at2"/>
<dbReference type="InterPro" id="IPR027417">
    <property type="entry name" value="P-loop_NTPase"/>
</dbReference>
<evidence type="ECO:0000256" key="1">
    <source>
        <dbReference type="SAM" id="Coils"/>
    </source>
</evidence>
<feature type="coiled-coil region" evidence="1">
    <location>
        <begin position="503"/>
        <end position="530"/>
    </location>
</feature>
<keyword evidence="4" id="KW-1185">Reference proteome</keyword>
<dbReference type="Gene3D" id="3.40.50.300">
    <property type="entry name" value="P-loop containing nucleotide triphosphate hydrolases"/>
    <property type="match status" value="2"/>
</dbReference>
<dbReference type="AlphaFoldDB" id="A0A6B8KF93"/>
<organism evidence="3 4">
    <name type="scientific">Methylocystis heyeri</name>
    <dbReference type="NCBI Taxonomy" id="391905"/>
    <lineage>
        <taxon>Bacteria</taxon>
        <taxon>Pseudomonadati</taxon>
        <taxon>Pseudomonadota</taxon>
        <taxon>Alphaproteobacteria</taxon>
        <taxon>Hyphomicrobiales</taxon>
        <taxon>Methylocystaceae</taxon>
        <taxon>Methylocystis</taxon>
    </lineage>
</organism>
<dbReference type="Pfam" id="PF13514">
    <property type="entry name" value="AAA_27"/>
    <property type="match status" value="1"/>
</dbReference>
<feature type="coiled-coil region" evidence="1">
    <location>
        <begin position="602"/>
        <end position="660"/>
    </location>
</feature>
<dbReference type="EMBL" id="CP046052">
    <property type="protein sequence ID" value="QGM45625.1"/>
    <property type="molecule type" value="Genomic_DNA"/>
</dbReference>
<evidence type="ECO:0000313" key="4">
    <source>
        <dbReference type="Proteomes" id="UP000309061"/>
    </source>
</evidence>
<evidence type="ECO:0000259" key="2">
    <source>
        <dbReference type="Pfam" id="PF13514"/>
    </source>
</evidence>
<feature type="domain" description="YhaN AAA" evidence="2">
    <location>
        <begin position="1"/>
        <end position="204"/>
    </location>
</feature>
<name>A0A6B8KF93_9HYPH</name>
<sequence length="1151" mass="127086">MRFERLLLERYGPFTDRALELRPQARLHVVVGANEAGKTSTLNAIGDFLFGFGHTTAYDFLHDKTSLRIGAQLRLADGSQLALRRRKGAKNTLLDENDGPLAADPLAPLLGSVTREIFFSEFGLTSESLRAGGRELLRAGGRLAETLAASSAQLSALAQLRARLSAEAEELFGPRRSRKPFYDAYDQYKDAETHLRDAIVTAEALEASRRAVDEAKEKRGTLTAEHERIGRELALLHRSQRTRPKLSRIAILREQLAGLADLPEIEAETLSRWRRAQDEATQIEKDLAQVQAEDAAAGAEAAALDVDETLLEQGEHIERLRQDLGAVLKHEEDLPKRLAEARGAREDLRKAAAELGLADEEQLLGSQPTAPQLALVRELVGQRVAAERALCEAEAARGLARRELEELESEVAGLEAATDPAPLSQRLSVFADIPADADRLRRSEAALAHERRTLEEEADRLDPPGGDPQQLARRILPDALQIEASRRLFAQLDEEEKQAAARAGDLAASLQRIEEEIAQLSLAGAMATREELGEERRRRDELFQRLGLALDKNESTRRECFSAVGEAIRSVDAAADILLADADRSARYESARERRGRQLLENKSAQAAREEVARRREEALQSWAELWAPSGVSPKPPRNMARWLERVEDMLKRRADIEQRAHENEALRQKLESCASGLRRLLNDMTGDGDDPSPVEALYRLARAALDRRQAAWSETRASVAVRDKARKTAEKAERDLAGATAEAANVRQAWPAALAPVGLDGAATPKQAEAALAIWQSVPARKDRLSDLDHRIHAMQRDIAAFEQKTAALVERAAPDLRGRPRRDALDILYFKLGDARRARDKREDLRTAARRRDSKRAELLQHSATAQRVVGEARAALALEENAALTPCFVRLESRFSLRDELDRALRDLCESADGLEEAALRDEQANVEFGMLDGAIERQKIDARQTLDDLQRAAAAQHEAEKALETLSAGRDAAGAALERAEAGVRLGEIATRWLVRAAAARLAAQTIERHRAAVQNPLLKRASELFSIATDRAYASLGADFDENDAPSLIGIRENGARVPVSGMSEGARDQLFLSLRLALLELRAAEPLPFIGDDLLASFDERRTACALGLLAEFGRKRQAILFTHHRHVAEIAQRLPGADIDVVEF</sequence>
<dbReference type="Proteomes" id="UP000309061">
    <property type="component" value="Chromosome"/>
</dbReference>
<dbReference type="SUPFAM" id="SSF52540">
    <property type="entry name" value="P-loop containing nucleoside triphosphate hydrolases"/>
    <property type="match status" value="1"/>
</dbReference>
<gene>
    <name evidence="3" type="ORF">H2LOC_007880</name>
</gene>
<dbReference type="InterPro" id="IPR038734">
    <property type="entry name" value="YhaN_AAA"/>
</dbReference>
<dbReference type="PANTHER" id="PTHR41259">
    <property type="entry name" value="DOUBLE-STRAND BREAK REPAIR RAD50 ATPASE, PUTATIVE-RELATED"/>
    <property type="match status" value="1"/>
</dbReference>
<reference evidence="3 4" key="1">
    <citation type="submission" date="2019-11" db="EMBL/GenBank/DDBJ databases">
        <title>The genome sequence of Methylocystis heyeri.</title>
        <authorList>
            <person name="Oshkin I.Y."/>
            <person name="Miroshnikov K."/>
            <person name="Dedysh S.N."/>
        </authorList>
    </citation>
    <scope>NUCLEOTIDE SEQUENCE [LARGE SCALE GENOMIC DNA]</scope>
    <source>
        <strain evidence="3 4">H2</strain>
    </source>
</reference>
<feature type="coiled-coil region" evidence="1">
    <location>
        <begin position="723"/>
        <end position="750"/>
    </location>
</feature>
<evidence type="ECO:0000313" key="3">
    <source>
        <dbReference type="EMBL" id="QGM45625.1"/>
    </source>
</evidence>
<accession>A0A6B8KF93</accession>
<feature type="coiled-coil region" evidence="1">
    <location>
        <begin position="397"/>
        <end position="460"/>
    </location>
</feature>
<keyword evidence="1" id="KW-0175">Coiled coil</keyword>
<dbReference type="PANTHER" id="PTHR41259:SF1">
    <property type="entry name" value="DOUBLE-STRAND BREAK REPAIR RAD50 ATPASE, PUTATIVE-RELATED"/>
    <property type="match status" value="1"/>
</dbReference>
<dbReference type="KEGG" id="mhey:H2LOC_007880"/>
<proteinExistence type="predicted"/>
<dbReference type="RefSeq" id="WP_136495898.1">
    <property type="nucleotide sequence ID" value="NZ_CP046052.1"/>
</dbReference>
<protein>
    <submittedName>
        <fullName evidence="3">AAA family ATPase</fullName>
    </submittedName>
</protein>